<comment type="caution">
    <text evidence="3">The sequence shown here is derived from an EMBL/GenBank/DDBJ whole genome shotgun (WGS) entry which is preliminary data.</text>
</comment>
<feature type="coiled-coil region" evidence="1">
    <location>
        <begin position="624"/>
        <end position="693"/>
    </location>
</feature>
<reference evidence="3" key="1">
    <citation type="submission" date="2021-02" db="EMBL/GenBank/DDBJ databases">
        <authorList>
            <person name="Nowell W R."/>
        </authorList>
    </citation>
    <scope>NUCLEOTIDE SEQUENCE</scope>
</reference>
<feature type="compositionally biased region" description="Basic and acidic residues" evidence="2">
    <location>
        <begin position="86"/>
        <end position="95"/>
    </location>
</feature>
<feature type="coiled-coil region" evidence="1">
    <location>
        <begin position="475"/>
        <end position="502"/>
    </location>
</feature>
<dbReference type="Proteomes" id="UP000681722">
    <property type="component" value="Unassembled WGS sequence"/>
</dbReference>
<feature type="compositionally biased region" description="Basic residues" evidence="2">
    <location>
        <begin position="275"/>
        <end position="289"/>
    </location>
</feature>
<feature type="compositionally biased region" description="Low complexity" evidence="2">
    <location>
        <begin position="247"/>
        <end position="274"/>
    </location>
</feature>
<protein>
    <submittedName>
        <fullName evidence="3">Uncharacterized protein</fullName>
    </submittedName>
</protein>
<feature type="region of interest" description="Disordered" evidence="2">
    <location>
        <begin position="1"/>
        <end position="133"/>
    </location>
</feature>
<dbReference type="EMBL" id="CAJNOQ010000952">
    <property type="protein sequence ID" value="CAF0854376.1"/>
    <property type="molecule type" value="Genomic_DNA"/>
</dbReference>
<feature type="compositionally biased region" description="Basic and acidic residues" evidence="2">
    <location>
        <begin position="49"/>
        <end position="61"/>
    </location>
</feature>
<keyword evidence="1" id="KW-0175">Coiled coil</keyword>
<feature type="compositionally biased region" description="Basic and acidic residues" evidence="2">
    <location>
        <begin position="26"/>
        <end position="38"/>
    </location>
</feature>
<dbReference type="AlphaFoldDB" id="A0A813WF38"/>
<dbReference type="OrthoDB" id="10071322at2759"/>
<feature type="compositionally biased region" description="Acidic residues" evidence="2">
    <location>
        <begin position="7"/>
        <end position="25"/>
    </location>
</feature>
<feature type="compositionally biased region" description="Polar residues" evidence="2">
    <location>
        <begin position="292"/>
        <end position="309"/>
    </location>
</feature>
<dbReference type="EMBL" id="CAJOBC010000952">
    <property type="protein sequence ID" value="CAF3642140.1"/>
    <property type="molecule type" value="Genomic_DNA"/>
</dbReference>
<feature type="region of interest" description="Disordered" evidence="2">
    <location>
        <begin position="246"/>
        <end position="315"/>
    </location>
</feature>
<evidence type="ECO:0000313" key="3">
    <source>
        <dbReference type="EMBL" id="CAF0854376.1"/>
    </source>
</evidence>
<feature type="compositionally biased region" description="Acidic residues" evidence="2">
    <location>
        <begin position="63"/>
        <end position="76"/>
    </location>
</feature>
<feature type="region of interest" description="Disordered" evidence="2">
    <location>
        <begin position="699"/>
        <end position="721"/>
    </location>
</feature>
<evidence type="ECO:0000256" key="1">
    <source>
        <dbReference type="SAM" id="Coils"/>
    </source>
</evidence>
<name>A0A813WF38_9BILA</name>
<organism evidence="3 5">
    <name type="scientific">Didymodactylos carnosus</name>
    <dbReference type="NCBI Taxonomy" id="1234261"/>
    <lineage>
        <taxon>Eukaryota</taxon>
        <taxon>Metazoa</taxon>
        <taxon>Spiralia</taxon>
        <taxon>Gnathifera</taxon>
        <taxon>Rotifera</taxon>
        <taxon>Eurotatoria</taxon>
        <taxon>Bdelloidea</taxon>
        <taxon>Philodinida</taxon>
        <taxon>Philodinidae</taxon>
        <taxon>Didymodactylos</taxon>
    </lineage>
</organism>
<proteinExistence type="predicted"/>
<keyword evidence="5" id="KW-1185">Reference proteome</keyword>
<evidence type="ECO:0000256" key="2">
    <source>
        <dbReference type="SAM" id="MobiDB-lite"/>
    </source>
</evidence>
<feature type="region of interest" description="Disordered" evidence="2">
    <location>
        <begin position="765"/>
        <end position="930"/>
    </location>
</feature>
<feature type="compositionally biased region" description="Polar residues" evidence="2">
    <location>
        <begin position="788"/>
        <end position="800"/>
    </location>
</feature>
<feature type="compositionally biased region" description="Basic and acidic residues" evidence="2">
    <location>
        <begin position="836"/>
        <end position="848"/>
    </location>
</feature>
<evidence type="ECO:0000313" key="4">
    <source>
        <dbReference type="EMBL" id="CAF3642140.1"/>
    </source>
</evidence>
<sequence length="950" mass="107625">MLSNDSTDSDEGSSSDSEEEIDDDNEHTSSIKRSKMEYKTLNIGSRNRQQSDSDVLERPSDNESSDNEDQENENEEEYQRSLFHRNRNDTQKSNERLQPYYSRTLGRYNDSSVLDPVESFEERSPRKSVSATKSISHDEATLLDIMKKPNERYKYYTNIDDEPNAAETEYDEFYRTKSVDPSTDTQSKSADFSAWINRFQSLPDLDASFELNHTAFRENIPSSPLGSPKMISGSRIDTITTIINGASQQAKSSPVKQQQQSKIPIRPPSLSQSRSRSRSPSHSPTTRKKTMNDANNADRTIRRQTSPTSKIPVLIKTQQQPPIEKVFPKNDLPVTEKGAFHFFTSNEKLNDEPIVSNIFEKDETHNKEQNSKVTASSFLPINHKKTAVETKQSTNSTAYRFPTRNAISANGSYKSKTTTNVTTDLTMIDPRRLTSQQYSLDDSDDTLSIENESATELVMKLKEEKRHCKKTVTILNQLHENYGQLLEKYAQAENTIDQLRFQPKLYDNSTPPANTIEGSMHFIHQKESHTFPSKLTPNSVTSLSIRQVTSSTATAKTDTSPNSATIEGDYTSSVFFDEAVPQRIIVQELSTPETIKLDLLIQTKTLGEKMRSFLTLMDANQLSLTEQKQVYESIKQDYEKLLKTLNNAKNSDGIRRLSSGSDLQDIDLDTDLNSELETMKQLLKEIVKRITENLLGKASSESEGANGISARGSQSSAMSTRSSLINHGELMDQYQKLLNAVNASDRKGEMKSLLDGLDHVSGKLRKAMSQSSYNSPRSEISHTEKNTRQTTKPYICTSGNSDDEQCSTPEREGTLRRMESASFGLENVDLQNSISRVERMNQADEQRQHVRGTTSKHVSMDGQTPKKRQKKGVDNRQNTLVHDKKRTQYEEEEEAYNSLDDLSRTRRQPVRRTPIGEPYNREERSPTSNNKYNQKVSLVRLKSITTSYAL</sequence>
<dbReference type="Proteomes" id="UP000663829">
    <property type="component" value="Unassembled WGS sequence"/>
</dbReference>
<feature type="compositionally biased region" description="Polar residues" evidence="2">
    <location>
        <begin position="768"/>
        <end position="778"/>
    </location>
</feature>
<accession>A0A813WF38</accession>
<gene>
    <name evidence="3" type="ORF">GPM918_LOCUS6248</name>
    <name evidence="4" type="ORF">SRO942_LOCUS6248</name>
</gene>
<feature type="compositionally biased region" description="Polar residues" evidence="2">
    <location>
        <begin position="711"/>
        <end position="721"/>
    </location>
</feature>
<evidence type="ECO:0000313" key="5">
    <source>
        <dbReference type="Proteomes" id="UP000663829"/>
    </source>
</evidence>
<feature type="compositionally biased region" description="Basic and acidic residues" evidence="2">
    <location>
        <begin position="809"/>
        <end position="819"/>
    </location>
</feature>